<keyword evidence="1" id="KW-0732">Signal</keyword>
<keyword evidence="3" id="KW-1185">Reference proteome</keyword>
<dbReference type="AlphaFoldDB" id="A0A3S8U6P3"/>
<name>A0A3S8U6P3_9RHOB</name>
<gene>
    <name evidence="2" type="ORF">EI545_10940</name>
</gene>
<dbReference type="Proteomes" id="UP000282002">
    <property type="component" value="Chromosome"/>
</dbReference>
<organism evidence="2 3">
    <name type="scientific">Tabrizicola piscis</name>
    <dbReference type="NCBI Taxonomy" id="2494374"/>
    <lineage>
        <taxon>Bacteria</taxon>
        <taxon>Pseudomonadati</taxon>
        <taxon>Pseudomonadota</taxon>
        <taxon>Alphaproteobacteria</taxon>
        <taxon>Rhodobacterales</taxon>
        <taxon>Paracoccaceae</taxon>
        <taxon>Tabrizicola</taxon>
    </lineage>
</organism>
<sequence length="514" mass="53110">MPQHIQPERHSPMTRILSCTTALALVLGAPAAWADVTPEEVWQSWQTMATSAGQDLTFDSATRTGDTLEVSGLVVTFDDDMGGSFSAALDRLSFKDNGDGTVGVTMADSYPMTLAFPDDGEGPSSLKLTVSQPGTEITAGGSATETSYSLVSPTVSVKLDEVIGKDGQPRETEADLVLTEMAATYVVLTEGDKTALDSSFSAKSMALNVAGKGAAGEGEGTVAVALSDLTGTTKGNFLGAEVMANMAVALNSGFTTESTFGFGAMTLNADITEASGPVKIAGNLTGGGFNLAIDKDKVNYGTSFAGGNFTASGPEIPFPEVVVGFAETAFSILMPVSKSETPQDFALVTKLVDFTVSEDVWGLVDPGAMLSREPATFIVDVKGTGFWKQDIMDPAVQMEGVEPPGELTSLDLSQVLVKGAGAEVGATGALTFDNTDLVSFQGVPAPTGSINVSIKGVNALIDNLIAMGILPDDQAMGARMMLGVFARPGPGPDELTSVIEFKDGGLFANGQQLQ</sequence>
<dbReference type="InterPro" id="IPR018666">
    <property type="entry name" value="DUF2125"/>
</dbReference>
<proteinExistence type="predicted"/>
<dbReference type="Pfam" id="PF09898">
    <property type="entry name" value="DUF2125"/>
    <property type="match status" value="1"/>
</dbReference>
<dbReference type="KEGG" id="taw:EI545_10940"/>
<evidence type="ECO:0000256" key="1">
    <source>
        <dbReference type="SAM" id="SignalP"/>
    </source>
</evidence>
<accession>A0A3S8U6P3</accession>
<dbReference type="OrthoDB" id="7791409at2"/>
<evidence type="ECO:0000313" key="2">
    <source>
        <dbReference type="EMBL" id="AZL59316.1"/>
    </source>
</evidence>
<evidence type="ECO:0000313" key="3">
    <source>
        <dbReference type="Proteomes" id="UP000282002"/>
    </source>
</evidence>
<feature type="signal peptide" evidence="1">
    <location>
        <begin position="1"/>
        <end position="34"/>
    </location>
</feature>
<reference evidence="2 3" key="1">
    <citation type="submission" date="2018-12" db="EMBL/GenBank/DDBJ databases">
        <title>Complete genome sequencing of Tabrizicola sp. K13M18.</title>
        <authorList>
            <person name="Bae J.-W."/>
        </authorList>
    </citation>
    <scope>NUCLEOTIDE SEQUENCE [LARGE SCALE GENOMIC DNA]</scope>
    <source>
        <strain evidence="2 3">K13M18</strain>
    </source>
</reference>
<protein>
    <submittedName>
        <fullName evidence="2">DUF2125 domain-containing protein</fullName>
    </submittedName>
</protein>
<dbReference type="EMBL" id="CP034328">
    <property type="protein sequence ID" value="AZL59316.1"/>
    <property type="molecule type" value="Genomic_DNA"/>
</dbReference>
<feature type="chain" id="PRO_5019472421" evidence="1">
    <location>
        <begin position="35"/>
        <end position="514"/>
    </location>
</feature>